<evidence type="ECO:0000313" key="2">
    <source>
        <dbReference type="EMBL" id="XCJ78577.1"/>
    </source>
</evidence>
<dbReference type="InterPro" id="IPR011969">
    <property type="entry name" value="Clan_AA_Asp_peptidase_C"/>
</dbReference>
<sequence>MADAQHTTRRLGLGMMLLCWVVMLALAVWWFRGVESRRANPNLELSSQAAPGAPVSLARNAAGHFVAPGEIDGQPVTFLLDTGATYVSLSRGLAERLGLQPGPAATFNTANGRVQGHLTTLDSVRLGGLAVRQVAGSIHAGIGDDMVLLGMSFLGRFDIQIRADHLTLSPRTP</sequence>
<feature type="transmembrane region" description="Helical" evidence="1">
    <location>
        <begin position="12"/>
        <end position="31"/>
    </location>
</feature>
<evidence type="ECO:0000256" key="1">
    <source>
        <dbReference type="SAM" id="Phobius"/>
    </source>
</evidence>
<reference evidence="2" key="1">
    <citation type="submission" date="2024-06" db="EMBL/GenBank/DDBJ databases">
        <title>Complete genome of Salinicola endophyticus HNIBRBA4755.</title>
        <authorList>
            <person name="Shin S.Y."/>
            <person name="Kang H."/>
            <person name="Song J."/>
        </authorList>
    </citation>
    <scope>NUCLEOTIDE SEQUENCE</scope>
    <source>
        <strain evidence="2">HNIBRBA4755</strain>
    </source>
</reference>
<keyword evidence="1" id="KW-0812">Transmembrane</keyword>
<proteinExistence type="predicted"/>
<accession>A0AB74U2Z1</accession>
<organism evidence="2">
    <name type="scientific">Salinicola endophyticus</name>
    <dbReference type="NCBI Taxonomy" id="1949083"/>
    <lineage>
        <taxon>Bacteria</taxon>
        <taxon>Pseudomonadati</taxon>
        <taxon>Pseudomonadota</taxon>
        <taxon>Gammaproteobacteria</taxon>
        <taxon>Oceanospirillales</taxon>
        <taxon>Halomonadaceae</taxon>
        <taxon>Salinicola</taxon>
    </lineage>
</organism>
<dbReference type="Gene3D" id="2.40.70.10">
    <property type="entry name" value="Acid Proteases"/>
    <property type="match status" value="1"/>
</dbReference>
<dbReference type="NCBIfam" id="TIGR02281">
    <property type="entry name" value="clan_AA_DTGA"/>
    <property type="match status" value="1"/>
</dbReference>
<keyword evidence="1" id="KW-0472">Membrane</keyword>
<dbReference type="EMBL" id="CP159578">
    <property type="protein sequence ID" value="XCJ78577.1"/>
    <property type="molecule type" value="Genomic_DNA"/>
</dbReference>
<gene>
    <name evidence="2" type="ORF">ABV408_14200</name>
</gene>
<dbReference type="RefSeq" id="WP_353979557.1">
    <property type="nucleotide sequence ID" value="NZ_CP159578.1"/>
</dbReference>
<dbReference type="SUPFAM" id="SSF50630">
    <property type="entry name" value="Acid proteases"/>
    <property type="match status" value="1"/>
</dbReference>
<dbReference type="AlphaFoldDB" id="A0AB74U2Z1"/>
<keyword evidence="1" id="KW-1133">Transmembrane helix</keyword>
<dbReference type="CDD" id="cd05483">
    <property type="entry name" value="retropepsin_like_bacteria"/>
    <property type="match status" value="1"/>
</dbReference>
<protein>
    <submittedName>
        <fullName evidence="2">Retropepsin-like aspartic protease</fullName>
    </submittedName>
</protein>
<dbReference type="InterPro" id="IPR021109">
    <property type="entry name" value="Peptidase_aspartic_dom_sf"/>
</dbReference>
<dbReference type="InterPro" id="IPR034122">
    <property type="entry name" value="Retropepsin-like_bacterial"/>
</dbReference>
<dbReference type="Pfam" id="PF13975">
    <property type="entry name" value="gag-asp_proteas"/>
    <property type="match status" value="1"/>
</dbReference>
<name>A0AB74U2Z1_9GAMM</name>